<dbReference type="EMBL" id="JAFBFH010000008">
    <property type="protein sequence ID" value="MBM7714541.1"/>
    <property type="molecule type" value="Genomic_DNA"/>
</dbReference>
<sequence>MEQAEELARPAEFDYLDLLDNHYGHFRKFAPRLLRTYVFKASKASHTLFRALEMLKEINQTGKRKIPETAPMEMVQACDERKWY</sequence>
<dbReference type="Proteomes" id="UP000823485">
    <property type="component" value="Unassembled WGS sequence"/>
</dbReference>
<accession>A0ABS2R7I7</accession>
<name>A0ABS2R7I7_9BACI</name>
<evidence type="ECO:0000313" key="2">
    <source>
        <dbReference type="Proteomes" id="UP000823485"/>
    </source>
</evidence>
<protein>
    <submittedName>
        <fullName evidence="1">Uncharacterized protein</fullName>
    </submittedName>
</protein>
<gene>
    <name evidence="1" type="ORF">JOC94_001513</name>
</gene>
<reference evidence="1 2" key="1">
    <citation type="submission" date="2021-01" db="EMBL/GenBank/DDBJ databases">
        <title>Genomic Encyclopedia of Type Strains, Phase IV (KMG-IV): sequencing the most valuable type-strain genomes for metagenomic binning, comparative biology and taxonomic classification.</title>
        <authorList>
            <person name="Goeker M."/>
        </authorList>
    </citation>
    <scope>NUCLEOTIDE SEQUENCE [LARGE SCALE GENOMIC DNA]</scope>
    <source>
        <strain evidence="1 2">DSM 105453</strain>
    </source>
</reference>
<organism evidence="1 2">
    <name type="scientific">Siminovitchia thermophila</name>
    <dbReference type="NCBI Taxonomy" id="1245522"/>
    <lineage>
        <taxon>Bacteria</taxon>
        <taxon>Bacillati</taxon>
        <taxon>Bacillota</taxon>
        <taxon>Bacilli</taxon>
        <taxon>Bacillales</taxon>
        <taxon>Bacillaceae</taxon>
        <taxon>Siminovitchia</taxon>
    </lineage>
</organism>
<keyword evidence="2" id="KW-1185">Reference proteome</keyword>
<comment type="caution">
    <text evidence="1">The sequence shown here is derived from an EMBL/GenBank/DDBJ whole genome shotgun (WGS) entry which is preliminary data.</text>
</comment>
<evidence type="ECO:0000313" key="1">
    <source>
        <dbReference type="EMBL" id="MBM7714541.1"/>
    </source>
</evidence>
<proteinExistence type="predicted"/>